<dbReference type="SUPFAM" id="SSF46689">
    <property type="entry name" value="Homeodomain-like"/>
    <property type="match status" value="1"/>
</dbReference>
<dbReference type="GO" id="GO:0005634">
    <property type="term" value="C:nucleus"/>
    <property type="evidence" value="ECO:0007669"/>
    <property type="project" value="UniProtKB-SubCell"/>
</dbReference>
<dbReference type="PANTHER" id="PTHR23110:SF109">
    <property type="entry name" value="FI07618P-RELATED"/>
    <property type="match status" value="1"/>
</dbReference>
<dbReference type="OrthoDB" id="7956040at2759"/>
<sequence length="482" mass="52916">MMDSTQQFCLRWNNHQKNIASVFERLRESDLFTDVTLVTADQKSLKCHKLVLCAGSGFLEDILSKNPSEHPTIVLSQILNSELQPLVEFMYNGEVAIEQSRLQILLEAANILKIKGLWESGTNKETSKSSTDEDALVAQDKKDSTSNRSTSIDSLLSSMSTTSSIGVKSPATKIGSQKRKRKMGVQENGNKYDEETKMPKLASPSPNPIGSIYSPLFGVSNAYFLTDDVTKPKPASKKSQVTVEAKLSKENSDIQPPMNGVQETNAGSPPTLPIPAFLAQLTSLSPPGLISPDTPNSADQKSISPGLLSSAPVRRYKKYTEDMLQDALRDIISGKSINSSSNKFNIPARTLRDWMKRLNIKSVFTHHSQKDSRSASVTSEVSETSDASMDSKLEIKTESDDAHEDGSGTDLNKENQINRSAFPGMPNPDQLLENLQNKLAANGAISLTKTTSIANDEEEIDDVEEDEEEIDDDEEESLKIVE</sequence>
<dbReference type="InterPro" id="IPR011333">
    <property type="entry name" value="SKP1/BTB/POZ_sf"/>
</dbReference>
<dbReference type="OMA" id="NANMNHT"/>
<feature type="region of interest" description="Disordered" evidence="4">
    <location>
        <begin position="365"/>
        <end position="482"/>
    </location>
</feature>
<keyword evidence="3" id="KW-0238">DNA-binding</keyword>
<dbReference type="PROSITE" id="PS50960">
    <property type="entry name" value="HTH_PSQ"/>
    <property type="match status" value="1"/>
</dbReference>
<evidence type="ECO:0000256" key="3">
    <source>
        <dbReference type="PROSITE-ProRule" id="PRU00320"/>
    </source>
</evidence>
<dbReference type="InterPro" id="IPR009057">
    <property type="entry name" value="Homeodomain-like_sf"/>
</dbReference>
<name>A0A553PTE4_TIGCA</name>
<dbReference type="InterPro" id="IPR007889">
    <property type="entry name" value="HTH_Psq"/>
</dbReference>
<feature type="domain" description="BTB" evidence="5">
    <location>
        <begin position="33"/>
        <end position="99"/>
    </location>
</feature>
<organism evidence="7 8">
    <name type="scientific">Tigriopus californicus</name>
    <name type="common">Marine copepod</name>
    <dbReference type="NCBI Taxonomy" id="6832"/>
    <lineage>
        <taxon>Eukaryota</taxon>
        <taxon>Metazoa</taxon>
        <taxon>Ecdysozoa</taxon>
        <taxon>Arthropoda</taxon>
        <taxon>Crustacea</taxon>
        <taxon>Multicrustacea</taxon>
        <taxon>Hexanauplia</taxon>
        <taxon>Copepoda</taxon>
        <taxon>Harpacticoida</taxon>
        <taxon>Harpacticidae</taxon>
        <taxon>Tigriopus</taxon>
    </lineage>
</organism>
<dbReference type="Pfam" id="PF00651">
    <property type="entry name" value="BTB"/>
    <property type="match status" value="1"/>
</dbReference>
<dbReference type="AlphaFoldDB" id="A0A553PTE4"/>
<keyword evidence="2 3" id="KW-0539">Nucleus</keyword>
<dbReference type="PANTHER" id="PTHR23110">
    <property type="entry name" value="BTB DOMAIN TRANSCRIPTION FACTOR"/>
    <property type="match status" value="1"/>
</dbReference>
<proteinExistence type="predicted"/>
<feature type="compositionally biased region" description="Polar residues" evidence="4">
    <location>
        <begin position="433"/>
        <end position="454"/>
    </location>
</feature>
<gene>
    <name evidence="7" type="ORF">TCAL_10490</name>
</gene>
<dbReference type="Gene3D" id="1.10.10.60">
    <property type="entry name" value="Homeodomain-like"/>
    <property type="match status" value="1"/>
</dbReference>
<dbReference type="EMBL" id="VCGU01000001">
    <property type="protein sequence ID" value="TRY80934.1"/>
    <property type="molecule type" value="Genomic_DNA"/>
</dbReference>
<evidence type="ECO:0000259" key="6">
    <source>
        <dbReference type="PROSITE" id="PS50960"/>
    </source>
</evidence>
<comment type="caution">
    <text evidence="7">The sequence shown here is derived from an EMBL/GenBank/DDBJ whole genome shotgun (WGS) entry which is preliminary data.</text>
</comment>
<keyword evidence="8" id="KW-1185">Reference proteome</keyword>
<feature type="compositionally biased region" description="Low complexity" evidence="4">
    <location>
        <begin position="149"/>
        <end position="165"/>
    </location>
</feature>
<comment type="subcellular location">
    <subcellularLocation>
        <location evidence="1 3">Nucleus</location>
    </subcellularLocation>
</comment>
<dbReference type="SUPFAM" id="SSF54695">
    <property type="entry name" value="POZ domain"/>
    <property type="match status" value="1"/>
</dbReference>
<reference evidence="7 8" key="1">
    <citation type="journal article" date="2018" name="Nat. Ecol. Evol.">
        <title>Genomic signatures of mitonuclear coevolution across populations of Tigriopus californicus.</title>
        <authorList>
            <person name="Barreto F.S."/>
            <person name="Watson E.T."/>
            <person name="Lima T.G."/>
            <person name="Willett C.S."/>
            <person name="Edmands S."/>
            <person name="Li W."/>
            <person name="Burton R.S."/>
        </authorList>
    </citation>
    <scope>NUCLEOTIDE SEQUENCE [LARGE SCALE GENOMIC DNA]</scope>
    <source>
        <strain evidence="7 8">San Diego</strain>
    </source>
</reference>
<feature type="domain" description="HTH psq-type" evidence="6">
    <location>
        <begin position="314"/>
        <end position="361"/>
    </location>
</feature>
<dbReference type="GO" id="GO:0003677">
    <property type="term" value="F:DNA binding"/>
    <property type="evidence" value="ECO:0007669"/>
    <property type="project" value="UniProtKB-UniRule"/>
</dbReference>
<evidence type="ECO:0000259" key="5">
    <source>
        <dbReference type="PROSITE" id="PS50097"/>
    </source>
</evidence>
<feature type="compositionally biased region" description="Low complexity" evidence="4">
    <location>
        <begin position="374"/>
        <end position="388"/>
    </location>
</feature>
<dbReference type="PROSITE" id="PS50097">
    <property type="entry name" value="BTB"/>
    <property type="match status" value="1"/>
</dbReference>
<feature type="compositionally biased region" description="Acidic residues" evidence="4">
    <location>
        <begin position="455"/>
        <end position="476"/>
    </location>
</feature>
<evidence type="ECO:0000313" key="8">
    <source>
        <dbReference type="Proteomes" id="UP000318571"/>
    </source>
</evidence>
<dbReference type="SMART" id="SM00225">
    <property type="entry name" value="BTB"/>
    <property type="match status" value="1"/>
</dbReference>
<feature type="region of interest" description="Disordered" evidence="4">
    <location>
        <begin position="122"/>
        <end position="206"/>
    </location>
</feature>
<feature type="region of interest" description="Disordered" evidence="4">
    <location>
        <begin position="287"/>
        <end position="306"/>
    </location>
</feature>
<dbReference type="InterPro" id="IPR051095">
    <property type="entry name" value="Dros_DevTransReg"/>
</dbReference>
<feature type="compositionally biased region" description="Polar residues" evidence="4">
    <location>
        <begin position="293"/>
        <end position="303"/>
    </location>
</feature>
<feature type="DNA-binding region" description="H-T-H motif" evidence="3">
    <location>
        <begin position="337"/>
        <end position="357"/>
    </location>
</feature>
<evidence type="ECO:0000313" key="7">
    <source>
        <dbReference type="EMBL" id="TRY80934.1"/>
    </source>
</evidence>
<feature type="compositionally biased region" description="Basic and acidic residues" evidence="4">
    <location>
        <begin position="389"/>
        <end position="406"/>
    </location>
</feature>
<evidence type="ECO:0000256" key="1">
    <source>
        <dbReference type="ARBA" id="ARBA00004123"/>
    </source>
</evidence>
<dbReference type="InterPro" id="IPR000210">
    <property type="entry name" value="BTB/POZ_dom"/>
</dbReference>
<dbReference type="Gene3D" id="3.30.710.10">
    <property type="entry name" value="Potassium Channel Kv1.1, Chain A"/>
    <property type="match status" value="1"/>
</dbReference>
<dbReference type="GO" id="GO:0006357">
    <property type="term" value="P:regulation of transcription by RNA polymerase II"/>
    <property type="evidence" value="ECO:0007669"/>
    <property type="project" value="TreeGrafter"/>
</dbReference>
<dbReference type="Proteomes" id="UP000318571">
    <property type="component" value="Chromosome 12"/>
</dbReference>
<evidence type="ECO:0000256" key="2">
    <source>
        <dbReference type="ARBA" id="ARBA00023242"/>
    </source>
</evidence>
<accession>A0A553PTE4</accession>
<evidence type="ECO:0000256" key="4">
    <source>
        <dbReference type="SAM" id="MobiDB-lite"/>
    </source>
</evidence>
<protein>
    <submittedName>
        <fullName evidence="7">Uncharacterized protein</fullName>
    </submittedName>
</protein>